<feature type="transmembrane region" description="Helical" evidence="1">
    <location>
        <begin position="113"/>
        <end position="134"/>
    </location>
</feature>
<gene>
    <name evidence="2" type="ORF">AVDCRST_MAG19-502</name>
</gene>
<keyword evidence="1" id="KW-1133">Transmembrane helix</keyword>
<feature type="transmembrane region" description="Helical" evidence="1">
    <location>
        <begin position="228"/>
        <end position="251"/>
    </location>
</feature>
<evidence type="ECO:0008006" key="3">
    <source>
        <dbReference type="Google" id="ProtNLM"/>
    </source>
</evidence>
<dbReference type="AlphaFoldDB" id="A0A6J4UF82"/>
<organism evidence="2">
    <name type="scientific">uncultured Thermomicrobiales bacterium</name>
    <dbReference type="NCBI Taxonomy" id="1645740"/>
    <lineage>
        <taxon>Bacteria</taxon>
        <taxon>Pseudomonadati</taxon>
        <taxon>Thermomicrobiota</taxon>
        <taxon>Thermomicrobia</taxon>
        <taxon>Thermomicrobiales</taxon>
        <taxon>environmental samples</taxon>
    </lineage>
</organism>
<feature type="transmembrane region" description="Helical" evidence="1">
    <location>
        <begin position="63"/>
        <end position="83"/>
    </location>
</feature>
<name>A0A6J4UF82_9BACT</name>
<proteinExistence type="predicted"/>
<keyword evidence="1" id="KW-0472">Membrane</keyword>
<accession>A0A6J4UF82</accession>
<dbReference type="PANTHER" id="PTHR36832:SF1">
    <property type="entry name" value="SLR1174 PROTEIN"/>
    <property type="match status" value="1"/>
</dbReference>
<feature type="transmembrane region" description="Helical" evidence="1">
    <location>
        <begin position="140"/>
        <end position="162"/>
    </location>
</feature>
<feature type="transmembrane region" description="Helical" evidence="1">
    <location>
        <begin position="20"/>
        <end position="43"/>
    </location>
</feature>
<dbReference type="InterPro" id="IPR010390">
    <property type="entry name" value="ABC-2_transporter-like"/>
</dbReference>
<feature type="transmembrane region" description="Helical" evidence="1">
    <location>
        <begin position="182"/>
        <end position="208"/>
    </location>
</feature>
<dbReference type="Pfam" id="PF06182">
    <property type="entry name" value="ABC2_membrane_6"/>
    <property type="match status" value="1"/>
</dbReference>
<protein>
    <recommendedName>
        <fullName evidence="3">Efflux ABC transporter, permease protein</fullName>
    </recommendedName>
</protein>
<keyword evidence="1" id="KW-0812">Transmembrane</keyword>
<evidence type="ECO:0000313" key="2">
    <source>
        <dbReference type="EMBL" id="CAA9547601.1"/>
    </source>
</evidence>
<sequence>MIGLADLYRAQFRTTLATQLQYRVALVIWLLGLVLSPVVYLAVWRAVATSQGGAVGGFTAGEFSAYFLATMVVNHATFTWIAWEFEYRVRQGTLSPLLLRPVHPVHRDVAENLSFKALTLVVVLPVAGLLSLAFRPTVATTPWAVLAFVPALALAIALRFAVEWTLALAAFWLTRVEALNRLYFLAALFLSGQAVPLALLPAPVRLLADLLPFRWFIAFPVELLLGRLSPAGALLGFAAQAGWLAVAIALLRVVWGRGVRRYGAVGA</sequence>
<dbReference type="EMBL" id="CADCWL010000022">
    <property type="protein sequence ID" value="CAA9547601.1"/>
    <property type="molecule type" value="Genomic_DNA"/>
</dbReference>
<evidence type="ECO:0000256" key="1">
    <source>
        <dbReference type="SAM" id="Phobius"/>
    </source>
</evidence>
<reference evidence="2" key="1">
    <citation type="submission" date="2020-02" db="EMBL/GenBank/DDBJ databases">
        <authorList>
            <person name="Meier V. D."/>
        </authorList>
    </citation>
    <scope>NUCLEOTIDE SEQUENCE</scope>
    <source>
        <strain evidence="2">AVDCRST_MAG19</strain>
    </source>
</reference>
<dbReference type="PANTHER" id="PTHR36832">
    <property type="entry name" value="SLR1174 PROTEIN-RELATED"/>
    <property type="match status" value="1"/>
</dbReference>